<dbReference type="InterPro" id="IPR050171">
    <property type="entry name" value="MFS_Transporters"/>
</dbReference>
<dbReference type="STRING" id="1076937.SAMN04488120_10954"/>
<accession>A0A1I2JVN7</accession>
<dbReference type="SUPFAM" id="SSF103473">
    <property type="entry name" value="MFS general substrate transporter"/>
    <property type="match status" value="2"/>
</dbReference>
<evidence type="ECO:0000256" key="7">
    <source>
        <dbReference type="ARBA" id="ARBA00023136"/>
    </source>
</evidence>
<keyword evidence="6 9" id="KW-1133">Transmembrane helix</keyword>
<gene>
    <name evidence="11" type="ORF">SAMN04488120_10954</name>
</gene>
<dbReference type="PANTHER" id="PTHR23517:SF15">
    <property type="entry name" value="PROTON-DEPENDENT OLIGOPEPTIDE FAMILY TRANSPORT PROTEIN"/>
    <property type="match status" value="1"/>
</dbReference>
<feature type="transmembrane region" description="Helical" evidence="9">
    <location>
        <begin position="87"/>
        <end position="104"/>
    </location>
</feature>
<feature type="transmembrane region" description="Helical" evidence="9">
    <location>
        <begin position="110"/>
        <end position="129"/>
    </location>
</feature>
<dbReference type="CDD" id="cd17346">
    <property type="entry name" value="MFS_DtpA_like"/>
    <property type="match status" value="1"/>
</dbReference>
<dbReference type="PROSITE" id="PS50850">
    <property type="entry name" value="MFS"/>
    <property type="match status" value="1"/>
</dbReference>
<name>A0A1I2JVN7_9GAMM</name>
<protein>
    <submittedName>
        <fullName evidence="11">Proton-dependent oligopeptide transporter, POT family</fullName>
    </submittedName>
</protein>
<keyword evidence="3" id="KW-1003">Cell membrane</keyword>
<keyword evidence="2 8" id="KW-0813">Transport</keyword>
<feature type="transmembrane region" description="Helical" evidence="9">
    <location>
        <begin position="150"/>
        <end position="168"/>
    </location>
</feature>
<comment type="similarity">
    <text evidence="8">Belongs to the major facilitator superfamily. Proton-dependent oligopeptide transporter (POT/PTR) (TC 2.A.17) family.</text>
</comment>
<feature type="transmembrane region" description="Helical" evidence="9">
    <location>
        <begin position="222"/>
        <end position="246"/>
    </location>
</feature>
<evidence type="ECO:0000313" key="12">
    <source>
        <dbReference type="Proteomes" id="UP000199771"/>
    </source>
</evidence>
<dbReference type="Gene3D" id="1.20.1250.20">
    <property type="entry name" value="MFS general substrate transporter like domains"/>
    <property type="match status" value="1"/>
</dbReference>
<evidence type="ECO:0000256" key="4">
    <source>
        <dbReference type="ARBA" id="ARBA00022692"/>
    </source>
</evidence>
<dbReference type="EMBL" id="FOOC01000009">
    <property type="protein sequence ID" value="SFF56861.1"/>
    <property type="molecule type" value="Genomic_DNA"/>
</dbReference>
<dbReference type="PROSITE" id="PS01023">
    <property type="entry name" value="PTR2_2"/>
    <property type="match status" value="1"/>
</dbReference>
<feature type="transmembrane region" description="Helical" evidence="9">
    <location>
        <begin position="469"/>
        <end position="490"/>
    </location>
</feature>
<keyword evidence="7 9" id="KW-0472">Membrane</keyword>
<feature type="domain" description="Major facilitator superfamily (MFS) profile" evidence="10">
    <location>
        <begin position="12"/>
        <end position="491"/>
    </location>
</feature>
<keyword evidence="5" id="KW-0571">Peptide transport</keyword>
<dbReference type="GO" id="GO:0005886">
    <property type="term" value="C:plasma membrane"/>
    <property type="evidence" value="ECO:0007669"/>
    <property type="project" value="UniProtKB-SubCell"/>
</dbReference>
<evidence type="ECO:0000256" key="6">
    <source>
        <dbReference type="ARBA" id="ARBA00022989"/>
    </source>
</evidence>
<dbReference type="InterPro" id="IPR005279">
    <property type="entry name" value="Dipep/tripep_permease"/>
</dbReference>
<keyword evidence="12" id="KW-1185">Reference proteome</keyword>
<dbReference type="InterPro" id="IPR036259">
    <property type="entry name" value="MFS_trans_sf"/>
</dbReference>
<feature type="transmembrane region" description="Helical" evidence="9">
    <location>
        <begin position="252"/>
        <end position="270"/>
    </location>
</feature>
<dbReference type="AlphaFoldDB" id="A0A1I2JVN7"/>
<dbReference type="PROSITE" id="PS01022">
    <property type="entry name" value="PTR2_1"/>
    <property type="match status" value="1"/>
</dbReference>
<feature type="transmembrane region" description="Helical" evidence="9">
    <location>
        <begin position="282"/>
        <end position="299"/>
    </location>
</feature>
<feature type="transmembrane region" description="Helical" evidence="9">
    <location>
        <begin position="368"/>
        <end position="390"/>
    </location>
</feature>
<feature type="transmembrane region" description="Helical" evidence="9">
    <location>
        <begin position="402"/>
        <end position="424"/>
    </location>
</feature>
<dbReference type="RefSeq" id="WP_091534351.1">
    <property type="nucleotide sequence ID" value="NZ_FOOC01000009.1"/>
</dbReference>
<evidence type="ECO:0000256" key="1">
    <source>
        <dbReference type="ARBA" id="ARBA00004651"/>
    </source>
</evidence>
<evidence type="ECO:0000256" key="9">
    <source>
        <dbReference type="SAM" id="Phobius"/>
    </source>
</evidence>
<feature type="transmembrane region" description="Helical" evidence="9">
    <location>
        <begin position="174"/>
        <end position="192"/>
    </location>
</feature>
<dbReference type="Pfam" id="PF00854">
    <property type="entry name" value="PTR2"/>
    <property type="match status" value="1"/>
</dbReference>
<dbReference type="GO" id="GO:1904680">
    <property type="term" value="F:peptide transmembrane transporter activity"/>
    <property type="evidence" value="ECO:0007669"/>
    <property type="project" value="InterPro"/>
</dbReference>
<evidence type="ECO:0000256" key="5">
    <source>
        <dbReference type="ARBA" id="ARBA00022856"/>
    </source>
</evidence>
<feature type="transmembrane region" description="Helical" evidence="9">
    <location>
        <begin position="436"/>
        <end position="457"/>
    </location>
</feature>
<organism evidence="11 12">
    <name type="scientific">Fontimonas thermophila</name>
    <dbReference type="NCBI Taxonomy" id="1076937"/>
    <lineage>
        <taxon>Bacteria</taxon>
        <taxon>Pseudomonadati</taxon>
        <taxon>Pseudomonadota</taxon>
        <taxon>Gammaproteobacteria</taxon>
        <taxon>Nevskiales</taxon>
        <taxon>Nevskiaceae</taxon>
        <taxon>Fontimonas</taxon>
    </lineage>
</organism>
<dbReference type="InterPro" id="IPR000109">
    <property type="entry name" value="POT_fam"/>
</dbReference>
<dbReference type="Proteomes" id="UP000199771">
    <property type="component" value="Unassembled WGS sequence"/>
</dbReference>
<dbReference type="GO" id="GO:0006857">
    <property type="term" value="P:oligopeptide transport"/>
    <property type="evidence" value="ECO:0007669"/>
    <property type="project" value="InterPro"/>
</dbReference>
<proteinExistence type="inferred from homology"/>
<feature type="transmembrane region" description="Helical" evidence="9">
    <location>
        <begin position="56"/>
        <end position="78"/>
    </location>
</feature>
<evidence type="ECO:0000313" key="11">
    <source>
        <dbReference type="EMBL" id="SFF56861.1"/>
    </source>
</evidence>
<dbReference type="NCBIfam" id="TIGR00924">
    <property type="entry name" value="yjdL_sub1_fam"/>
    <property type="match status" value="1"/>
</dbReference>
<feature type="transmembrane region" description="Helical" evidence="9">
    <location>
        <begin position="25"/>
        <end position="44"/>
    </location>
</feature>
<dbReference type="PANTHER" id="PTHR23517">
    <property type="entry name" value="RESISTANCE PROTEIN MDTM, PUTATIVE-RELATED-RELATED"/>
    <property type="match status" value="1"/>
</dbReference>
<evidence type="ECO:0000256" key="2">
    <source>
        <dbReference type="ARBA" id="ARBA00022448"/>
    </source>
</evidence>
<feature type="transmembrane region" description="Helical" evidence="9">
    <location>
        <begin position="339"/>
        <end position="356"/>
    </location>
</feature>
<comment type="subcellular location">
    <subcellularLocation>
        <location evidence="1">Cell membrane</location>
        <topology evidence="1">Multi-pass membrane protein</topology>
    </subcellularLocation>
    <subcellularLocation>
        <location evidence="8">Membrane</location>
        <topology evidence="8">Multi-pass membrane protein</topology>
    </subcellularLocation>
</comment>
<keyword evidence="4 8" id="KW-0812">Transmembrane</keyword>
<dbReference type="InterPro" id="IPR018456">
    <property type="entry name" value="PTR2_symporter_CS"/>
</dbReference>
<reference evidence="11 12" key="1">
    <citation type="submission" date="2016-10" db="EMBL/GenBank/DDBJ databases">
        <authorList>
            <person name="de Groot N.N."/>
        </authorList>
    </citation>
    <scope>NUCLEOTIDE SEQUENCE [LARGE SCALE GENOMIC DNA]</scope>
    <source>
        <strain evidence="11 12">DSM 23609</strain>
    </source>
</reference>
<evidence type="ECO:0000256" key="8">
    <source>
        <dbReference type="RuleBase" id="RU003755"/>
    </source>
</evidence>
<sequence>MTEKTWAGHPRGLATLFMTEFFERFTYYGMRALLILFLTAAATADNPGFGIARETAGAIYGLYTGAVYLFSLPGGWIADRLIGQRKAVFWGGVLIMIGNFTLAIPAPPAVFYLGLAIIVVGVGLLKPNISAIVGELYRDQPGARRDAGFSIFYMGINLGAFIAPLVAGTIGEGWSWRGGFFCAGLFMGLGLLQYKLTEHYLGDAGLEPHAATAAERARNWKLLALSAALLIVLVGLLYAGVIPLGITELAQIVGSGMVALAFVFFGYVLFFADLTREERGRVAVIAIFFLCAALFWAGFEQAATTFNLFAQDYTDRSALGGFFPDGVHPASWYQSANPLFIILLSPFFAWLWVTLGRRNLDPSAPAKFGLGLVQLGLGFVVLMWAAELAIESGGKVAPTWLLLTYLLHTTGELCLSPVGLSNVTKLSPPRYVGQMMGTWFLGAAVGNLAAGLIGGHVGAGSIEAMPGQFLNMALIGGTAGIVLLLFSGVIKRMMGTAAQ</sequence>
<dbReference type="InterPro" id="IPR020846">
    <property type="entry name" value="MFS_dom"/>
</dbReference>
<dbReference type="OrthoDB" id="5351355at2"/>
<evidence type="ECO:0000259" key="10">
    <source>
        <dbReference type="PROSITE" id="PS50850"/>
    </source>
</evidence>
<keyword evidence="5" id="KW-0653">Protein transport</keyword>
<evidence type="ECO:0000256" key="3">
    <source>
        <dbReference type="ARBA" id="ARBA00022475"/>
    </source>
</evidence>